<accession>K9YSV9</accession>
<organism evidence="1 2">
    <name type="scientific">Dactylococcopsis salina (strain PCC 8305)</name>
    <name type="common">Myxobactron salinum</name>
    <dbReference type="NCBI Taxonomy" id="13035"/>
    <lineage>
        <taxon>Bacteria</taxon>
        <taxon>Bacillati</taxon>
        <taxon>Cyanobacteriota</taxon>
        <taxon>Cyanophyceae</taxon>
        <taxon>Nodosilineales</taxon>
        <taxon>Cymatolegaceae</taxon>
        <taxon>Dactylococcopsis</taxon>
    </lineage>
</organism>
<dbReference type="AlphaFoldDB" id="K9YSV9"/>
<keyword evidence="2" id="KW-1185">Reference proteome</keyword>
<dbReference type="HOGENOM" id="CLU_2435908_0_0_3"/>
<reference evidence="1" key="1">
    <citation type="submission" date="2012-04" db="EMBL/GenBank/DDBJ databases">
        <title>Finished genome of Dactylococcopsis salina PCC 8305.</title>
        <authorList>
            <consortium name="US DOE Joint Genome Institute"/>
            <person name="Gugger M."/>
            <person name="Coursin T."/>
            <person name="Rippka R."/>
            <person name="Tandeau De Marsac N."/>
            <person name="Huntemann M."/>
            <person name="Wei C.-L."/>
            <person name="Han J."/>
            <person name="Detter J.C."/>
            <person name="Han C."/>
            <person name="Tapia R."/>
            <person name="Daligault H."/>
            <person name="Chen A."/>
            <person name="Krypides N."/>
            <person name="Mavromatis K."/>
            <person name="Markowitz V."/>
            <person name="Szeto E."/>
            <person name="Ivanova N."/>
            <person name="Ovchinnikova G."/>
            <person name="Pagani I."/>
            <person name="Pati A."/>
            <person name="Goodwin L."/>
            <person name="Peters L."/>
            <person name="Pitluck S."/>
            <person name="Woyke T."/>
            <person name="Kerfeld C."/>
        </authorList>
    </citation>
    <scope>NUCLEOTIDE SEQUENCE [LARGE SCALE GENOMIC DNA]</scope>
    <source>
        <strain evidence="1">PCC 8305</strain>
    </source>
</reference>
<protein>
    <submittedName>
        <fullName evidence="1">Uncharacterized protein</fullName>
    </submittedName>
</protein>
<dbReference type="EMBL" id="CP003944">
    <property type="protein sequence ID" value="AFZ49440.1"/>
    <property type="molecule type" value="Genomic_DNA"/>
</dbReference>
<sequence>MVMIALDKKDWEQEEKVPVIEALNEQFGQVSEPKTLIQESETFFTLLPSYLKIIEYVLYFRLSVLGDEKTLPKLFLDQIFSSVVKLAIIS</sequence>
<gene>
    <name evidence="1" type="ORF">Dacsa_0676</name>
</gene>
<dbReference type="Proteomes" id="UP000010482">
    <property type="component" value="Chromosome"/>
</dbReference>
<proteinExistence type="predicted"/>
<evidence type="ECO:0000313" key="2">
    <source>
        <dbReference type="Proteomes" id="UP000010482"/>
    </source>
</evidence>
<evidence type="ECO:0000313" key="1">
    <source>
        <dbReference type="EMBL" id="AFZ49440.1"/>
    </source>
</evidence>
<name>K9YSV9_DACS8</name>
<dbReference type="KEGG" id="dsl:Dacsa_0676"/>